<feature type="region of interest" description="Disordered" evidence="1">
    <location>
        <begin position="257"/>
        <end position="319"/>
    </location>
</feature>
<proteinExistence type="predicted"/>
<name>A0A9P6JCU0_MORAP</name>
<dbReference type="OrthoDB" id="2448162at2759"/>
<dbReference type="Pfam" id="PF22547">
    <property type="entry name" value="2H-SAK"/>
    <property type="match status" value="1"/>
</dbReference>
<evidence type="ECO:0000256" key="2">
    <source>
        <dbReference type="SAM" id="SignalP"/>
    </source>
</evidence>
<gene>
    <name evidence="4" type="ORF">BGZ70_009511</name>
</gene>
<dbReference type="Proteomes" id="UP000738359">
    <property type="component" value="Unassembled WGS sequence"/>
</dbReference>
<keyword evidence="5" id="KW-1185">Reference proteome</keyword>
<dbReference type="AlphaFoldDB" id="A0A9P6JCU0"/>
<feature type="signal peptide" evidence="2">
    <location>
        <begin position="1"/>
        <end position="20"/>
    </location>
</feature>
<evidence type="ECO:0000256" key="1">
    <source>
        <dbReference type="SAM" id="MobiDB-lite"/>
    </source>
</evidence>
<evidence type="ECO:0000259" key="3">
    <source>
        <dbReference type="Pfam" id="PF22547"/>
    </source>
</evidence>
<protein>
    <recommendedName>
        <fullName evidence="3">Swiss Army Knife 2H phosphoesterase domain-containing protein</fullName>
    </recommendedName>
</protein>
<evidence type="ECO:0000313" key="5">
    <source>
        <dbReference type="Proteomes" id="UP000738359"/>
    </source>
</evidence>
<dbReference type="EMBL" id="JAAAHY010000078">
    <property type="protein sequence ID" value="KAF9967444.1"/>
    <property type="molecule type" value="Genomic_DNA"/>
</dbReference>
<feature type="compositionally biased region" description="Polar residues" evidence="1">
    <location>
        <begin position="754"/>
        <end position="763"/>
    </location>
</feature>
<feature type="region of interest" description="Disordered" evidence="1">
    <location>
        <begin position="680"/>
        <end position="707"/>
    </location>
</feature>
<sequence length="763" mass="84988">MRITVSLFAAMALVASTVLAAPENVDNSNKRHSKPIVINKKVLQTSKVPFIPHSGTTLFSNWVGLNVDFKYVKPVFDLANTTQAIGNGTLISRGESHVTVILPTEYDQILHPAGVTIEELNALATRGPQKNSLQRSRFGLECVGRVQVVTKDGVFQQSLQLILKNYKDLIRYREEVFKLFVKKGGNPALFSADNFTPHITLGFKHRDIFVEDGLLFQSPKGGASSSSSSSSSANPFLALANFYEQELTDQQIDARLSDTRSASTTPSSSGSRLYRQQQHKSPASGKYTHDSGYRYTQPEDEFHTFSQGPPLHTLVPPNVHGAANADIAEHLKQRQDYYAREVRLRSQYRNDGLGPILDFSEELHSGPETAVAREPHSRLEDHLASRHFNPYGDSPARTGRPQERLQHRHLEKLGGSRASSQQEQVWMDQGRELTQTQLNTLDKVWGETATPATSSLHAAADQRAAIAGGSLASTFKDAAATLPSSWPLAPWAIETEAAFMEFETIHKDYRPTPMSRQTYAAPQITAASPIPCMREESLKQAADWTDEFSRLELNTATDVAAKEKNVQKERRGSIKTCGYMLMPRGVLDPLTLVSSFSDLTSGISPSQEVSSRPREALDVFMAKQDFLATEAPMSTSARIILPKLDSRMEPNLTRRDPEICNDDVFEGDMLQAWMDTLAQEKQEADERSKEAMEKSRLEKEEEEEDTRVTVAEADITPQDRLVLEVALRRLNALMHQLDRRQGQLTGVKRATDHPNATSTIRLH</sequence>
<keyword evidence="2" id="KW-0732">Signal</keyword>
<feature type="compositionally biased region" description="Low complexity" evidence="1">
    <location>
        <begin position="259"/>
        <end position="271"/>
    </location>
</feature>
<organism evidence="4 5">
    <name type="scientific">Mortierella alpina</name>
    <name type="common">Oleaginous fungus</name>
    <name type="synonym">Mortierella renispora</name>
    <dbReference type="NCBI Taxonomy" id="64518"/>
    <lineage>
        <taxon>Eukaryota</taxon>
        <taxon>Fungi</taxon>
        <taxon>Fungi incertae sedis</taxon>
        <taxon>Mucoromycota</taxon>
        <taxon>Mortierellomycotina</taxon>
        <taxon>Mortierellomycetes</taxon>
        <taxon>Mortierellales</taxon>
        <taxon>Mortierellaceae</taxon>
        <taxon>Mortierella</taxon>
    </lineage>
</organism>
<feature type="compositionally biased region" description="Basic and acidic residues" evidence="1">
    <location>
        <begin position="680"/>
        <end position="699"/>
    </location>
</feature>
<comment type="caution">
    <text evidence="4">The sequence shown here is derived from an EMBL/GenBank/DDBJ whole genome shotgun (WGS) entry which is preliminary data.</text>
</comment>
<accession>A0A9P6JCU0</accession>
<reference evidence="4" key="1">
    <citation type="journal article" date="2020" name="Fungal Divers.">
        <title>Resolving the Mortierellaceae phylogeny through synthesis of multi-gene phylogenetics and phylogenomics.</title>
        <authorList>
            <person name="Vandepol N."/>
            <person name="Liber J."/>
            <person name="Desiro A."/>
            <person name="Na H."/>
            <person name="Kennedy M."/>
            <person name="Barry K."/>
            <person name="Grigoriev I.V."/>
            <person name="Miller A.N."/>
            <person name="O'Donnell K."/>
            <person name="Stajich J.E."/>
            <person name="Bonito G."/>
        </authorList>
    </citation>
    <scope>NUCLEOTIDE SEQUENCE</scope>
    <source>
        <strain evidence="4">CK1249</strain>
    </source>
</reference>
<dbReference type="InterPro" id="IPR054498">
    <property type="entry name" value="2H-SAK"/>
</dbReference>
<feature type="chain" id="PRO_5040505747" description="Swiss Army Knife 2H phosphoesterase domain-containing protein" evidence="2">
    <location>
        <begin position="21"/>
        <end position="763"/>
    </location>
</feature>
<feature type="domain" description="Swiss Army Knife 2H phosphoesterase" evidence="3">
    <location>
        <begin position="61"/>
        <end position="209"/>
    </location>
</feature>
<feature type="region of interest" description="Disordered" evidence="1">
    <location>
        <begin position="744"/>
        <end position="763"/>
    </location>
</feature>
<evidence type="ECO:0000313" key="4">
    <source>
        <dbReference type="EMBL" id="KAF9967444.1"/>
    </source>
</evidence>